<feature type="transmembrane region" description="Helical" evidence="2">
    <location>
        <begin position="432"/>
        <end position="453"/>
    </location>
</feature>
<feature type="domain" description="Tyrosine-protein kinase G-rich" evidence="3">
    <location>
        <begin position="374"/>
        <end position="452"/>
    </location>
</feature>
<name>A0ABQ6GQF9_9GAMM</name>
<dbReference type="PANTHER" id="PTHR32309:SF13">
    <property type="entry name" value="FERRIC ENTEROBACTIN TRANSPORT PROTEIN FEPE"/>
    <property type="match status" value="1"/>
</dbReference>
<keyword evidence="2" id="KW-0812">Transmembrane</keyword>
<dbReference type="InterPro" id="IPR050445">
    <property type="entry name" value="Bact_polysacc_biosynth/exp"/>
</dbReference>
<keyword evidence="2" id="KW-0472">Membrane</keyword>
<accession>A0ABQ6GQF9</accession>
<feature type="transmembrane region" description="Helical" evidence="2">
    <location>
        <begin position="21"/>
        <end position="40"/>
    </location>
</feature>
<dbReference type="InterPro" id="IPR014345">
    <property type="entry name" value="XrtA_polysacc_chain"/>
</dbReference>
<dbReference type="NCBIfam" id="TIGR03007">
    <property type="entry name" value="pepcterm_ChnLen"/>
    <property type="match status" value="1"/>
</dbReference>
<comment type="caution">
    <text evidence="4">The sequence shown here is derived from an EMBL/GenBank/DDBJ whole genome shotgun (WGS) entry which is preliminary data.</text>
</comment>
<keyword evidence="2" id="KW-1133">Transmembrane helix</keyword>
<evidence type="ECO:0000259" key="3">
    <source>
        <dbReference type="Pfam" id="PF13807"/>
    </source>
</evidence>
<reference evidence="4 5" key="1">
    <citation type="submission" date="2023-03" db="EMBL/GenBank/DDBJ databases">
        <title>Draft genome sequence of Thalassotalea insulae KCTC 62186T.</title>
        <authorList>
            <person name="Sawabe T."/>
        </authorList>
    </citation>
    <scope>NUCLEOTIDE SEQUENCE [LARGE SCALE GENOMIC DNA]</scope>
    <source>
        <strain evidence="4 5">KCTC 62186</strain>
    </source>
</reference>
<dbReference type="Pfam" id="PF13807">
    <property type="entry name" value="GNVR"/>
    <property type="match status" value="1"/>
</dbReference>
<evidence type="ECO:0000256" key="1">
    <source>
        <dbReference type="SAM" id="Coils"/>
    </source>
</evidence>
<gene>
    <name evidence="4" type="ORF">tinsulaeT_15480</name>
</gene>
<keyword evidence="1" id="KW-0175">Coiled coil</keyword>
<dbReference type="InterPro" id="IPR032807">
    <property type="entry name" value="GNVR"/>
</dbReference>
<keyword evidence="5" id="KW-1185">Reference proteome</keyword>
<evidence type="ECO:0000313" key="5">
    <source>
        <dbReference type="Proteomes" id="UP001157186"/>
    </source>
</evidence>
<dbReference type="EMBL" id="BSST01000001">
    <property type="protein sequence ID" value="GLX78208.1"/>
    <property type="molecule type" value="Genomic_DNA"/>
</dbReference>
<feature type="coiled-coil region" evidence="1">
    <location>
        <begin position="177"/>
        <end position="240"/>
    </location>
</feature>
<feature type="coiled-coil region" evidence="1">
    <location>
        <begin position="290"/>
        <end position="364"/>
    </location>
</feature>
<sequence length="529" mass="60047">MQELLEQVLDYLKGIWLKRRYIMVSTWAICPLLWILIVNMDDVYESEARVYADTQSILGPLLKGLTVETNTDQQIQLMVKTLLSRPNIERITRMTDLDIQVATPKDYEELVDNLKEDIVIKKTGGRRENIFTISYQHKDPEMAKNVVQSALTVFIENTLGENRSDTDTAGKFLDTQLKEYESRLQSDEAKLTEFKQKYSNVLPNQYGGYYNKLSIAKEQLKAIELSLSEAESQLKNSKSKLASSNVPKENTQSNIKDSNTIITSYDGRITELQSLLDSLLLKYTEQHPDVKEAKNRLDHLLAQKEKEIQDYLASRSGNESAKQISQNPVIQNLQIQINQLENQVASIKVRRDNYAKEVEDLENKIHILPEIEAELTALNRGYDITKKKYEELLARKETAQLAKQADETTSKINFRIIDPPRAPAEPTGPKRILFLLASTVVGLGIGLGLSFLVSQINPVVTSRNQITKETGIPVFGVVSAAEKLGLQQWHKRKTIVFIISNTLLFLLLACFIIYSIFPEQVMAPIKGML</sequence>
<dbReference type="PANTHER" id="PTHR32309">
    <property type="entry name" value="TYROSINE-PROTEIN KINASE"/>
    <property type="match status" value="1"/>
</dbReference>
<protein>
    <submittedName>
        <fullName evidence="4">Chain-length determining protein</fullName>
    </submittedName>
</protein>
<dbReference type="SUPFAM" id="SSF57997">
    <property type="entry name" value="Tropomyosin"/>
    <property type="match status" value="1"/>
</dbReference>
<feature type="transmembrane region" description="Helical" evidence="2">
    <location>
        <begin position="495"/>
        <end position="517"/>
    </location>
</feature>
<dbReference type="RefSeq" id="WP_284244094.1">
    <property type="nucleotide sequence ID" value="NZ_BSST01000001.1"/>
</dbReference>
<organism evidence="4 5">
    <name type="scientific">Thalassotalea insulae</name>
    <dbReference type="NCBI Taxonomy" id="2056778"/>
    <lineage>
        <taxon>Bacteria</taxon>
        <taxon>Pseudomonadati</taxon>
        <taxon>Pseudomonadota</taxon>
        <taxon>Gammaproteobacteria</taxon>
        <taxon>Alteromonadales</taxon>
        <taxon>Colwelliaceae</taxon>
        <taxon>Thalassotalea</taxon>
    </lineage>
</organism>
<dbReference type="Proteomes" id="UP001157186">
    <property type="component" value="Unassembled WGS sequence"/>
</dbReference>
<proteinExistence type="predicted"/>
<evidence type="ECO:0000256" key="2">
    <source>
        <dbReference type="SAM" id="Phobius"/>
    </source>
</evidence>
<evidence type="ECO:0000313" key="4">
    <source>
        <dbReference type="EMBL" id="GLX78208.1"/>
    </source>
</evidence>